<sequence length="97" mass="11167">MDILLIIFILYLLFINIMGYITMGLDKNKSKKQNARRIPEKTIWRISLLGGALGTMLGMNRFRHKTKHRQFSIGLPLLAIFEGIAIFILYGKISGWL</sequence>
<accession>A0ABS2NAQ7</accession>
<dbReference type="Pfam" id="PF06961">
    <property type="entry name" value="DUF1294"/>
    <property type="match status" value="1"/>
</dbReference>
<evidence type="ECO:0000256" key="1">
    <source>
        <dbReference type="SAM" id="Phobius"/>
    </source>
</evidence>
<keyword evidence="1" id="KW-0812">Transmembrane</keyword>
<evidence type="ECO:0000313" key="3">
    <source>
        <dbReference type="Proteomes" id="UP001646157"/>
    </source>
</evidence>
<organism evidence="2 3">
    <name type="scientific">Rossellomorea pakistanensis</name>
    <dbReference type="NCBI Taxonomy" id="992288"/>
    <lineage>
        <taxon>Bacteria</taxon>
        <taxon>Bacillati</taxon>
        <taxon>Bacillota</taxon>
        <taxon>Bacilli</taxon>
        <taxon>Bacillales</taxon>
        <taxon>Bacillaceae</taxon>
        <taxon>Rossellomorea</taxon>
    </lineage>
</organism>
<protein>
    <submittedName>
        <fullName evidence="2">Uncharacterized membrane protein YsdA (DUF1294 family)</fullName>
    </submittedName>
</protein>
<keyword evidence="3" id="KW-1185">Reference proteome</keyword>
<feature type="transmembrane region" description="Helical" evidence="1">
    <location>
        <begin position="71"/>
        <end position="91"/>
    </location>
</feature>
<evidence type="ECO:0000313" key="2">
    <source>
        <dbReference type="EMBL" id="MBM7584905.1"/>
    </source>
</evidence>
<name>A0ABS2NAQ7_9BACI</name>
<proteinExistence type="predicted"/>
<dbReference type="InterPro" id="IPR010718">
    <property type="entry name" value="DUF1294"/>
</dbReference>
<dbReference type="RefSeq" id="WP_205169454.1">
    <property type="nucleotide sequence ID" value="NZ_JAFBDZ010000001.1"/>
</dbReference>
<reference evidence="2 3" key="1">
    <citation type="submission" date="2021-01" db="EMBL/GenBank/DDBJ databases">
        <title>Genomic Encyclopedia of Type Strains, Phase IV (KMG-IV): sequencing the most valuable type-strain genomes for metagenomic binning, comparative biology and taxonomic classification.</title>
        <authorList>
            <person name="Goeker M."/>
        </authorList>
    </citation>
    <scope>NUCLEOTIDE SEQUENCE [LARGE SCALE GENOMIC DNA]</scope>
    <source>
        <strain evidence="2 3">DSM 24834</strain>
    </source>
</reference>
<gene>
    <name evidence="2" type="ORF">JOC86_001442</name>
</gene>
<dbReference type="EMBL" id="JAFBDZ010000001">
    <property type="protein sequence ID" value="MBM7584905.1"/>
    <property type="molecule type" value="Genomic_DNA"/>
</dbReference>
<comment type="caution">
    <text evidence="2">The sequence shown here is derived from an EMBL/GenBank/DDBJ whole genome shotgun (WGS) entry which is preliminary data.</text>
</comment>
<dbReference type="Proteomes" id="UP001646157">
    <property type="component" value="Unassembled WGS sequence"/>
</dbReference>
<keyword evidence="1" id="KW-1133">Transmembrane helix</keyword>
<keyword evidence="1" id="KW-0472">Membrane</keyword>